<accession>A0A8H5F6E1</accession>
<dbReference type="Pfam" id="PF12937">
    <property type="entry name" value="F-box-like"/>
    <property type="match status" value="1"/>
</dbReference>
<reference evidence="2 3" key="1">
    <citation type="journal article" date="2020" name="ISME J.">
        <title>Uncovering the hidden diversity of litter-decomposition mechanisms in mushroom-forming fungi.</title>
        <authorList>
            <person name="Floudas D."/>
            <person name="Bentzer J."/>
            <person name="Ahren D."/>
            <person name="Johansson T."/>
            <person name="Persson P."/>
            <person name="Tunlid A."/>
        </authorList>
    </citation>
    <scope>NUCLEOTIDE SEQUENCE [LARGE SCALE GENOMIC DNA]</scope>
    <source>
        <strain evidence="2 3">CBS 101986</strain>
    </source>
</reference>
<dbReference type="InterPro" id="IPR001810">
    <property type="entry name" value="F-box_dom"/>
</dbReference>
<dbReference type="Gene3D" id="1.20.1280.50">
    <property type="match status" value="1"/>
</dbReference>
<gene>
    <name evidence="2" type="ORF">D9619_010020</name>
</gene>
<sequence>MATQIPYHEAQLLEDEEITELTAEMQEATRPPETRRNELAPVSWLPNEILQHIFLILQDSPNPHPRNWYQVTHICRHWRHAAVGFPFLWTLLYNPPRALVPLMLERSQSAPLKVVLTTLPRKNSVKALITILHQIERIRTLDLRSVAPNVLDIICIALTGLDRACEASSLESLILRAIGNMGSQPASVKSVTDVFRTTHLLRRFTISGGYYNWRMFPIPSLTHLDLLGESLGEVSGAQYTNFHQHRVPQPIHLPFLRRLEIRDGSQDAIESFLSLVVHPKLHQLDINPSRPVTDIFTFTKSVLSLVGKASFGPLEFLKITNQGMTISTSFETNINNDDDTSSSFIHMYVHGNRNRFNVDDGIPFGFVMHILSCMTLLGLSERITPRHVYVDSLDAPIGEFTCLFTRLPHLEIIEVDKTLGQVLFKALNFASASDSAISNTPVPFPKLQSIIWYGEHYKEDQPVPILSADVFNDLHNSLLHRHALGVPLSRLKMVYCERLDDAQTTKLKELGVDIIVKTLPFVEQ</sequence>
<evidence type="ECO:0000313" key="2">
    <source>
        <dbReference type="EMBL" id="KAF5325424.1"/>
    </source>
</evidence>
<proteinExistence type="predicted"/>
<evidence type="ECO:0000259" key="1">
    <source>
        <dbReference type="Pfam" id="PF12937"/>
    </source>
</evidence>
<evidence type="ECO:0000313" key="3">
    <source>
        <dbReference type="Proteomes" id="UP000567179"/>
    </source>
</evidence>
<dbReference type="InterPro" id="IPR036047">
    <property type="entry name" value="F-box-like_dom_sf"/>
</dbReference>
<feature type="domain" description="F-box" evidence="1">
    <location>
        <begin position="45"/>
        <end position="93"/>
    </location>
</feature>
<dbReference type="Proteomes" id="UP000567179">
    <property type="component" value="Unassembled WGS sequence"/>
</dbReference>
<keyword evidence="3" id="KW-1185">Reference proteome</keyword>
<organism evidence="2 3">
    <name type="scientific">Psilocybe cf. subviscida</name>
    <dbReference type="NCBI Taxonomy" id="2480587"/>
    <lineage>
        <taxon>Eukaryota</taxon>
        <taxon>Fungi</taxon>
        <taxon>Dikarya</taxon>
        <taxon>Basidiomycota</taxon>
        <taxon>Agaricomycotina</taxon>
        <taxon>Agaricomycetes</taxon>
        <taxon>Agaricomycetidae</taxon>
        <taxon>Agaricales</taxon>
        <taxon>Agaricineae</taxon>
        <taxon>Strophariaceae</taxon>
        <taxon>Psilocybe</taxon>
    </lineage>
</organism>
<dbReference type="AlphaFoldDB" id="A0A8H5F6E1"/>
<dbReference type="EMBL" id="JAACJJ010000015">
    <property type="protein sequence ID" value="KAF5325424.1"/>
    <property type="molecule type" value="Genomic_DNA"/>
</dbReference>
<dbReference type="OrthoDB" id="2884925at2759"/>
<comment type="caution">
    <text evidence="2">The sequence shown here is derived from an EMBL/GenBank/DDBJ whole genome shotgun (WGS) entry which is preliminary data.</text>
</comment>
<dbReference type="SUPFAM" id="SSF81383">
    <property type="entry name" value="F-box domain"/>
    <property type="match status" value="1"/>
</dbReference>
<name>A0A8H5F6E1_9AGAR</name>
<protein>
    <recommendedName>
        <fullName evidence="1">F-box domain-containing protein</fullName>
    </recommendedName>
</protein>